<gene>
    <name evidence="1" type="ORF">EWB00_007248</name>
</gene>
<proteinExistence type="predicted"/>
<comment type="caution">
    <text evidence="1">The sequence shown here is derived from an EMBL/GenBank/DDBJ whole genome shotgun (WGS) entry which is preliminary data.</text>
</comment>
<dbReference type="Proteomes" id="UP000311919">
    <property type="component" value="Unassembled WGS sequence"/>
</dbReference>
<protein>
    <submittedName>
        <fullName evidence="1">Uncharacterized protein</fullName>
    </submittedName>
</protein>
<dbReference type="AlphaFoldDB" id="A0A4Z2CVC8"/>
<evidence type="ECO:0000313" key="1">
    <source>
        <dbReference type="EMBL" id="TNN08133.1"/>
    </source>
</evidence>
<evidence type="ECO:0000313" key="2">
    <source>
        <dbReference type="Proteomes" id="UP000311919"/>
    </source>
</evidence>
<sequence>MIEQFNIQTLSCVWSINRCLLQHVEHTPPTSILQPTLSWAFISSHSQVIFLLFTSVSDSRRNLLLGNPLIVWPSGFQTSIPDSRLIISLKCVILNKTIMYA</sequence>
<organism evidence="1 2">
    <name type="scientific">Schistosoma japonicum</name>
    <name type="common">Blood fluke</name>
    <dbReference type="NCBI Taxonomy" id="6182"/>
    <lineage>
        <taxon>Eukaryota</taxon>
        <taxon>Metazoa</taxon>
        <taxon>Spiralia</taxon>
        <taxon>Lophotrochozoa</taxon>
        <taxon>Platyhelminthes</taxon>
        <taxon>Trematoda</taxon>
        <taxon>Digenea</taxon>
        <taxon>Strigeidida</taxon>
        <taxon>Schistosomatoidea</taxon>
        <taxon>Schistosomatidae</taxon>
        <taxon>Schistosoma</taxon>
    </lineage>
</organism>
<dbReference type="EMBL" id="SKCS01000414">
    <property type="protein sequence ID" value="TNN08133.1"/>
    <property type="molecule type" value="Genomic_DNA"/>
</dbReference>
<dbReference type="OrthoDB" id="2126698at2759"/>
<dbReference type="EMBL" id="SKCS01000414">
    <property type="protein sequence ID" value="TNN08132.1"/>
    <property type="molecule type" value="Genomic_DNA"/>
</dbReference>
<reference evidence="1 2" key="1">
    <citation type="submission" date="2019-03" db="EMBL/GenBank/DDBJ databases">
        <title>An improved genome assembly of the fluke Schistosoma japonicum.</title>
        <authorList>
            <person name="Hu W."/>
            <person name="Luo F."/>
            <person name="Yin M."/>
            <person name="Mo X."/>
            <person name="Sun C."/>
            <person name="Wu Q."/>
            <person name="Zhu B."/>
            <person name="Xiang M."/>
            <person name="Wang J."/>
            <person name="Wang Y."/>
            <person name="Zhang T."/>
            <person name="Xu B."/>
            <person name="Zheng H."/>
            <person name="Feng Z."/>
        </authorList>
    </citation>
    <scope>NUCLEOTIDE SEQUENCE [LARGE SCALE GENOMIC DNA]</scope>
    <source>
        <strain evidence="1">HuSjv2</strain>
        <tissue evidence="1">Worms</tissue>
    </source>
</reference>
<accession>A0A4Z2CVC8</accession>
<keyword evidence="2" id="KW-1185">Reference proteome</keyword>
<name>A0A4Z2CVC8_SCHJA</name>